<keyword evidence="1" id="KW-0732">Signal</keyword>
<evidence type="ECO:0000313" key="4">
    <source>
        <dbReference type="Proteomes" id="UP000050761"/>
    </source>
</evidence>
<evidence type="ECO:0000313" key="3">
    <source>
        <dbReference type="EMBL" id="VDP16650.1"/>
    </source>
</evidence>
<dbReference type="SUPFAM" id="SSF57414">
    <property type="entry name" value="Hairpin loop containing domain-like"/>
    <property type="match status" value="1"/>
</dbReference>
<feature type="domain" description="Apple" evidence="2">
    <location>
        <begin position="47"/>
        <end position="132"/>
    </location>
</feature>
<reference evidence="5" key="2">
    <citation type="submission" date="2019-09" db="UniProtKB">
        <authorList>
            <consortium name="WormBaseParasite"/>
        </authorList>
    </citation>
    <scope>IDENTIFICATION</scope>
</reference>
<dbReference type="AlphaFoldDB" id="A0A183GCA0"/>
<organism evidence="4 5">
    <name type="scientific">Heligmosomoides polygyrus</name>
    <name type="common">Parasitic roundworm</name>
    <dbReference type="NCBI Taxonomy" id="6339"/>
    <lineage>
        <taxon>Eukaryota</taxon>
        <taxon>Metazoa</taxon>
        <taxon>Ecdysozoa</taxon>
        <taxon>Nematoda</taxon>
        <taxon>Chromadorea</taxon>
        <taxon>Rhabditida</taxon>
        <taxon>Rhabditina</taxon>
        <taxon>Rhabditomorpha</taxon>
        <taxon>Strongyloidea</taxon>
        <taxon>Heligmosomidae</taxon>
        <taxon>Heligmosomoides</taxon>
    </lineage>
</organism>
<dbReference type="EMBL" id="UZAH01031612">
    <property type="protein sequence ID" value="VDP16650.1"/>
    <property type="molecule type" value="Genomic_DNA"/>
</dbReference>
<dbReference type="WBParaSite" id="HPBE_0001978101-mRNA-1">
    <property type="protein sequence ID" value="HPBE_0001978101-mRNA-1"/>
    <property type="gene ID" value="HPBE_0001978101"/>
</dbReference>
<dbReference type="Gene3D" id="3.50.4.10">
    <property type="entry name" value="Hepatocyte Growth Factor"/>
    <property type="match status" value="1"/>
</dbReference>
<feature type="chain" id="PRO_5044551981" evidence="1">
    <location>
        <begin position="18"/>
        <end position="196"/>
    </location>
</feature>
<name>A0A183GCA0_HELPZ</name>
<dbReference type="SMART" id="SM00473">
    <property type="entry name" value="PAN_AP"/>
    <property type="match status" value="1"/>
</dbReference>
<evidence type="ECO:0000256" key="1">
    <source>
        <dbReference type="SAM" id="SignalP"/>
    </source>
</evidence>
<sequence>MWPVILSSAVLLPMVLSTSEWWGDLRAHLNPARSPAFYDVTYDESECPQGLRSDAIPEYVYFGTMMATMSVDQHEECLQKCAEKARCKAVNYFHPFAYQKKAFCELLSETQRDNPRLMRPFRMATYFENIQCREVDVADDLVDIVHSESHFLDIPMVLLSNEPTTPREKKLEMSNFVKKVSDKAHEFNSGGFRAAR</sequence>
<gene>
    <name evidence="3" type="ORF">HPBE_LOCUS19780</name>
</gene>
<dbReference type="Pfam" id="PF00024">
    <property type="entry name" value="PAN_1"/>
    <property type="match status" value="1"/>
</dbReference>
<dbReference type="InterPro" id="IPR003609">
    <property type="entry name" value="Pan_app"/>
</dbReference>
<dbReference type="PROSITE" id="PS50948">
    <property type="entry name" value="PAN"/>
    <property type="match status" value="1"/>
</dbReference>
<evidence type="ECO:0000259" key="2">
    <source>
        <dbReference type="PROSITE" id="PS50948"/>
    </source>
</evidence>
<accession>A0A3P8BGP5</accession>
<protein>
    <submittedName>
        <fullName evidence="5">Apple domain-containing protein</fullName>
    </submittedName>
</protein>
<feature type="signal peptide" evidence="1">
    <location>
        <begin position="1"/>
        <end position="17"/>
    </location>
</feature>
<dbReference type="OrthoDB" id="5785423at2759"/>
<proteinExistence type="predicted"/>
<reference evidence="3 4" key="1">
    <citation type="submission" date="2018-11" db="EMBL/GenBank/DDBJ databases">
        <authorList>
            <consortium name="Pathogen Informatics"/>
        </authorList>
    </citation>
    <scope>NUCLEOTIDE SEQUENCE [LARGE SCALE GENOMIC DNA]</scope>
</reference>
<evidence type="ECO:0000313" key="5">
    <source>
        <dbReference type="WBParaSite" id="HPBE_0001978101-mRNA-1"/>
    </source>
</evidence>
<accession>A0A183GCA0</accession>
<dbReference type="Proteomes" id="UP000050761">
    <property type="component" value="Unassembled WGS sequence"/>
</dbReference>
<keyword evidence="4" id="KW-1185">Reference proteome</keyword>